<keyword evidence="5" id="KW-0472">Membrane</keyword>
<dbReference type="PANTHER" id="PTHR13906">
    <property type="entry name" value="PORCUPINE"/>
    <property type="match status" value="1"/>
</dbReference>
<reference evidence="7 8" key="1">
    <citation type="submission" date="2024-04" db="EMBL/GenBank/DDBJ databases">
        <authorList>
            <consortium name="Genoscope - CEA"/>
            <person name="William W."/>
        </authorList>
    </citation>
    <scope>NUCLEOTIDE SEQUENCE [LARGE SCALE GENOMIC DNA]</scope>
</reference>
<evidence type="ECO:0000256" key="1">
    <source>
        <dbReference type="ARBA" id="ARBA00004141"/>
    </source>
</evidence>
<dbReference type="GO" id="GO:0030258">
    <property type="term" value="P:lipid modification"/>
    <property type="evidence" value="ECO:0007669"/>
    <property type="project" value="TreeGrafter"/>
</dbReference>
<dbReference type="AlphaFoldDB" id="A0AAV2H964"/>
<evidence type="ECO:0000256" key="2">
    <source>
        <dbReference type="ARBA" id="ARBA00022679"/>
    </source>
</evidence>
<dbReference type="InterPro" id="IPR004299">
    <property type="entry name" value="MBOAT_fam"/>
</dbReference>
<organism evidence="7 8">
    <name type="scientific">Lymnaea stagnalis</name>
    <name type="common">Great pond snail</name>
    <name type="synonym">Helix stagnalis</name>
    <dbReference type="NCBI Taxonomy" id="6523"/>
    <lineage>
        <taxon>Eukaryota</taxon>
        <taxon>Metazoa</taxon>
        <taxon>Spiralia</taxon>
        <taxon>Lophotrochozoa</taxon>
        <taxon>Mollusca</taxon>
        <taxon>Gastropoda</taxon>
        <taxon>Heterobranchia</taxon>
        <taxon>Euthyneura</taxon>
        <taxon>Panpulmonata</taxon>
        <taxon>Hygrophila</taxon>
        <taxon>Lymnaeoidea</taxon>
        <taxon>Lymnaeidae</taxon>
        <taxon>Lymnaea</taxon>
    </lineage>
</organism>
<evidence type="ECO:0000313" key="8">
    <source>
        <dbReference type="Proteomes" id="UP001497497"/>
    </source>
</evidence>
<dbReference type="GO" id="GO:0016746">
    <property type="term" value="F:acyltransferase activity"/>
    <property type="evidence" value="ECO:0007669"/>
    <property type="project" value="UniProtKB-KW"/>
</dbReference>
<dbReference type="InterPro" id="IPR049941">
    <property type="entry name" value="LPLAT_7/PORCN-like"/>
</dbReference>
<evidence type="ECO:0000256" key="3">
    <source>
        <dbReference type="ARBA" id="ARBA00022692"/>
    </source>
</evidence>
<evidence type="ECO:0000256" key="5">
    <source>
        <dbReference type="ARBA" id="ARBA00023136"/>
    </source>
</evidence>
<evidence type="ECO:0000256" key="6">
    <source>
        <dbReference type="ARBA" id="ARBA00023315"/>
    </source>
</evidence>
<protein>
    <recommendedName>
        <fullName evidence="9">Lysophospholipid acyltransferase 2</fullName>
    </recommendedName>
</protein>
<keyword evidence="8" id="KW-1185">Reference proteome</keyword>
<keyword evidence="4" id="KW-1133">Transmembrane helix</keyword>
<dbReference type="GO" id="GO:0016020">
    <property type="term" value="C:membrane"/>
    <property type="evidence" value="ECO:0007669"/>
    <property type="project" value="UniProtKB-SubCell"/>
</dbReference>
<dbReference type="Pfam" id="PF03062">
    <property type="entry name" value="MBOAT"/>
    <property type="match status" value="1"/>
</dbReference>
<evidence type="ECO:0000256" key="4">
    <source>
        <dbReference type="ARBA" id="ARBA00022989"/>
    </source>
</evidence>
<comment type="subcellular location">
    <subcellularLocation>
        <location evidence="1">Membrane</location>
        <topology evidence="1">Multi-pass membrane protein</topology>
    </subcellularLocation>
</comment>
<comment type="caution">
    <text evidence="7">The sequence shown here is derived from an EMBL/GenBank/DDBJ whole genome shotgun (WGS) entry which is preliminary data.</text>
</comment>
<keyword evidence="3" id="KW-0812">Transmembrane</keyword>
<sequence length="172" mass="19790">MQEERLKWSVKTLPGPLEYFAFTLSFQGILAGPFCHYNVFQAFIEGNTRERLEASKLAVEYKDDPSTVMRAVLTKISAVLLWIFITAAVKPHFPDSKNVDPEFIANNNVFTRLGYLYISLFFHRAKYYVSWILADAVYNSSGLGYTGKDEHGKPMWTGMSNVFVWKIEVIYH</sequence>
<gene>
    <name evidence="7" type="ORF">GSLYS_00004300001</name>
</gene>
<proteinExistence type="predicted"/>
<dbReference type="Proteomes" id="UP001497497">
    <property type="component" value="Unassembled WGS sequence"/>
</dbReference>
<keyword evidence="6" id="KW-0012">Acyltransferase</keyword>
<evidence type="ECO:0000313" key="7">
    <source>
        <dbReference type="EMBL" id="CAL1530167.1"/>
    </source>
</evidence>
<evidence type="ECO:0008006" key="9">
    <source>
        <dbReference type="Google" id="ProtNLM"/>
    </source>
</evidence>
<name>A0AAV2H964_LYMST</name>
<keyword evidence="2" id="KW-0808">Transferase</keyword>
<dbReference type="PANTHER" id="PTHR13906:SF4">
    <property type="entry name" value="LYSOPHOSPHOLIPID ACYLTRANSFERASE 6"/>
    <property type="match status" value="1"/>
</dbReference>
<dbReference type="EMBL" id="CAXITT010000063">
    <property type="protein sequence ID" value="CAL1530167.1"/>
    <property type="molecule type" value="Genomic_DNA"/>
</dbReference>
<accession>A0AAV2H964</accession>